<name>D2R4M9_PIRSD</name>
<dbReference type="STRING" id="530564.Psta_2425"/>
<protein>
    <recommendedName>
        <fullName evidence="2">3-keto-alpha-glucoside-1,2-lyase/3-keto-2-hydroxy-glucal hydratase domain-containing protein</fullName>
    </recommendedName>
</protein>
<keyword evidence="1" id="KW-0732">Signal</keyword>
<dbReference type="InterPro" id="IPR010496">
    <property type="entry name" value="AL/BT2_dom"/>
</dbReference>
<feature type="domain" description="3-keto-alpha-glucoside-1,2-lyase/3-keto-2-hydroxy-glucal hydratase" evidence="2">
    <location>
        <begin position="34"/>
        <end position="230"/>
    </location>
</feature>
<evidence type="ECO:0000313" key="4">
    <source>
        <dbReference type="Proteomes" id="UP000001887"/>
    </source>
</evidence>
<sequence precursor="true">MKIRQTLLVLTALAALATSGWAAEPSVISPKLDADLSAWSFKNSKEKSQWAVGFAKLDATNEAKLAFSDSGEGAAGLVNKTGGGVDIYTNEKFGDCTISLELMVPKGSNSGIYVLGEYEVQILDSFGKAKVGPGDLGGLYGASAPLKNAAKKPGEWQTIEIVFTAPKFEGDKKIANAKFVKVTLNGEVIHENVEMKGPTPSGVTGKEAATGPLMFQGDHGAVALRNIQITPAK</sequence>
<organism evidence="3 4">
    <name type="scientific">Pirellula staleyi (strain ATCC 27377 / DSM 6068 / ICPB 4128)</name>
    <name type="common">Pirella staleyi</name>
    <dbReference type="NCBI Taxonomy" id="530564"/>
    <lineage>
        <taxon>Bacteria</taxon>
        <taxon>Pseudomonadati</taxon>
        <taxon>Planctomycetota</taxon>
        <taxon>Planctomycetia</taxon>
        <taxon>Pirellulales</taxon>
        <taxon>Pirellulaceae</taxon>
        <taxon>Pirellula</taxon>
    </lineage>
</organism>
<feature type="chain" id="PRO_5003036196" description="3-keto-alpha-glucoside-1,2-lyase/3-keto-2-hydroxy-glucal hydratase domain-containing protein" evidence="1">
    <location>
        <begin position="23"/>
        <end position="233"/>
    </location>
</feature>
<dbReference type="HOGENOM" id="CLU_079604_0_0_0"/>
<reference evidence="3 4" key="1">
    <citation type="journal article" date="2009" name="Stand. Genomic Sci.">
        <title>Complete genome sequence of Pirellula staleyi type strain (ATCC 27377).</title>
        <authorList>
            <person name="Clum A."/>
            <person name="Tindall B.J."/>
            <person name="Sikorski J."/>
            <person name="Ivanova N."/>
            <person name="Mavrommatis K."/>
            <person name="Lucas S."/>
            <person name="Glavina del Rio T."/>
            <person name="Nolan M."/>
            <person name="Chen F."/>
            <person name="Tice H."/>
            <person name="Pitluck S."/>
            <person name="Cheng J.F."/>
            <person name="Chertkov O."/>
            <person name="Brettin T."/>
            <person name="Han C."/>
            <person name="Detter J.C."/>
            <person name="Kuske C."/>
            <person name="Bruce D."/>
            <person name="Goodwin L."/>
            <person name="Ovchinikova G."/>
            <person name="Pati A."/>
            <person name="Mikhailova N."/>
            <person name="Chen A."/>
            <person name="Palaniappan K."/>
            <person name="Land M."/>
            <person name="Hauser L."/>
            <person name="Chang Y.J."/>
            <person name="Jeffries C.D."/>
            <person name="Chain P."/>
            <person name="Rohde M."/>
            <person name="Goker M."/>
            <person name="Bristow J."/>
            <person name="Eisen J.A."/>
            <person name="Markowitz V."/>
            <person name="Hugenholtz P."/>
            <person name="Kyrpides N.C."/>
            <person name="Klenk H.P."/>
            <person name="Lapidus A."/>
        </authorList>
    </citation>
    <scope>NUCLEOTIDE SEQUENCE [LARGE SCALE GENOMIC DNA]</scope>
    <source>
        <strain evidence="4">ATCC 27377 / DSM 6068 / ICPB 4128</strain>
    </source>
</reference>
<dbReference type="eggNOG" id="COG3291">
    <property type="taxonomic scope" value="Bacteria"/>
</dbReference>
<dbReference type="Proteomes" id="UP000001887">
    <property type="component" value="Chromosome"/>
</dbReference>
<proteinExistence type="predicted"/>
<dbReference type="KEGG" id="psl:Psta_2425"/>
<gene>
    <name evidence="3" type="ordered locus">Psta_2425</name>
</gene>
<dbReference type="EMBL" id="CP001848">
    <property type="protein sequence ID" value="ADB17095.1"/>
    <property type="molecule type" value="Genomic_DNA"/>
</dbReference>
<dbReference type="Gene3D" id="2.60.120.560">
    <property type="entry name" value="Exo-inulinase, domain 1"/>
    <property type="match status" value="1"/>
</dbReference>
<dbReference type="AlphaFoldDB" id="D2R4M9"/>
<feature type="signal peptide" evidence="1">
    <location>
        <begin position="1"/>
        <end position="22"/>
    </location>
</feature>
<accession>D2R4M9</accession>
<evidence type="ECO:0000259" key="2">
    <source>
        <dbReference type="Pfam" id="PF06439"/>
    </source>
</evidence>
<evidence type="ECO:0000256" key="1">
    <source>
        <dbReference type="SAM" id="SignalP"/>
    </source>
</evidence>
<dbReference type="GO" id="GO:0016787">
    <property type="term" value="F:hydrolase activity"/>
    <property type="evidence" value="ECO:0007669"/>
    <property type="project" value="InterPro"/>
</dbReference>
<evidence type="ECO:0000313" key="3">
    <source>
        <dbReference type="EMBL" id="ADB17095.1"/>
    </source>
</evidence>
<dbReference type="Pfam" id="PF06439">
    <property type="entry name" value="3keto-disac_hyd"/>
    <property type="match status" value="1"/>
</dbReference>
<keyword evidence="4" id="KW-1185">Reference proteome</keyword>
<dbReference type="OrthoDB" id="291497at2"/>